<dbReference type="STRING" id="105231.A0A1Y1HXV4"/>
<feature type="compositionally biased region" description="Polar residues" evidence="1">
    <location>
        <begin position="188"/>
        <end position="201"/>
    </location>
</feature>
<evidence type="ECO:0000313" key="5">
    <source>
        <dbReference type="Proteomes" id="UP000054558"/>
    </source>
</evidence>
<keyword evidence="4" id="KW-0808">Transferase</keyword>
<feature type="region of interest" description="Disordered" evidence="1">
    <location>
        <begin position="454"/>
        <end position="579"/>
    </location>
</feature>
<reference evidence="4 5" key="1">
    <citation type="journal article" date="2014" name="Nat. Commun.">
        <title>Klebsormidium flaccidum genome reveals primary factors for plant terrestrial adaptation.</title>
        <authorList>
            <person name="Hori K."/>
            <person name="Maruyama F."/>
            <person name="Fujisawa T."/>
            <person name="Togashi T."/>
            <person name="Yamamoto N."/>
            <person name="Seo M."/>
            <person name="Sato S."/>
            <person name="Yamada T."/>
            <person name="Mori H."/>
            <person name="Tajima N."/>
            <person name="Moriyama T."/>
            <person name="Ikeuchi M."/>
            <person name="Watanabe M."/>
            <person name="Wada H."/>
            <person name="Kobayashi K."/>
            <person name="Saito M."/>
            <person name="Masuda T."/>
            <person name="Sasaki-Sekimoto Y."/>
            <person name="Mashiguchi K."/>
            <person name="Awai K."/>
            <person name="Shimojima M."/>
            <person name="Masuda S."/>
            <person name="Iwai M."/>
            <person name="Nobusawa T."/>
            <person name="Narise T."/>
            <person name="Kondo S."/>
            <person name="Saito H."/>
            <person name="Sato R."/>
            <person name="Murakawa M."/>
            <person name="Ihara Y."/>
            <person name="Oshima-Yamada Y."/>
            <person name="Ohtaka K."/>
            <person name="Satoh M."/>
            <person name="Sonobe K."/>
            <person name="Ishii M."/>
            <person name="Ohtani R."/>
            <person name="Kanamori-Sato M."/>
            <person name="Honoki R."/>
            <person name="Miyazaki D."/>
            <person name="Mochizuki H."/>
            <person name="Umetsu J."/>
            <person name="Higashi K."/>
            <person name="Shibata D."/>
            <person name="Kamiya Y."/>
            <person name="Sato N."/>
            <person name="Nakamura Y."/>
            <person name="Tabata S."/>
            <person name="Ida S."/>
            <person name="Kurokawa K."/>
            <person name="Ohta H."/>
        </authorList>
    </citation>
    <scope>NUCLEOTIDE SEQUENCE [LARGE SCALE GENOMIC DNA]</scope>
    <source>
        <strain evidence="4 5">NIES-2285</strain>
    </source>
</reference>
<evidence type="ECO:0000259" key="2">
    <source>
        <dbReference type="Pfam" id="PF04179"/>
    </source>
</evidence>
<dbReference type="OMA" id="PVFWANQ"/>
<dbReference type="Pfam" id="PF17184">
    <property type="entry name" value="Rit1_C"/>
    <property type="match status" value="2"/>
</dbReference>
<feature type="compositionally biased region" description="Basic and acidic residues" evidence="1">
    <location>
        <begin position="517"/>
        <end position="537"/>
    </location>
</feature>
<proteinExistence type="predicted"/>
<dbReference type="AlphaFoldDB" id="A0A1Y1HXV4"/>
<dbReference type="PANTHER" id="PTHR31811">
    <property type="entry name" value="TRNA A64-2'-O-RIBOSYLPHOSPHATE TRANSFERASE"/>
    <property type="match status" value="1"/>
</dbReference>
<feature type="compositionally biased region" description="Basic and acidic residues" evidence="1">
    <location>
        <begin position="492"/>
        <end position="506"/>
    </location>
</feature>
<protein>
    <submittedName>
        <fullName evidence="4">Initiator tRNA phosphoribosyl transferase family protein</fullName>
    </submittedName>
</protein>
<feature type="region of interest" description="Disordered" evidence="1">
    <location>
        <begin position="139"/>
        <end position="252"/>
    </location>
</feature>
<dbReference type="Pfam" id="PF04179">
    <property type="entry name" value="Init_tRNA_PT"/>
    <property type="match status" value="1"/>
</dbReference>
<feature type="domain" description="Rit1 DUSP-like" evidence="2">
    <location>
        <begin position="693"/>
        <end position="799"/>
    </location>
</feature>
<dbReference type="GO" id="GO:0019988">
    <property type="term" value="P:charged-tRNA amino acid modification"/>
    <property type="evidence" value="ECO:0000318"/>
    <property type="project" value="GO_Central"/>
</dbReference>
<feature type="region of interest" description="Disordered" evidence="1">
    <location>
        <begin position="591"/>
        <end position="621"/>
    </location>
</feature>
<evidence type="ECO:0000313" key="4">
    <source>
        <dbReference type="EMBL" id="GAQ80688.1"/>
    </source>
</evidence>
<dbReference type="Gene3D" id="3.90.190.10">
    <property type="entry name" value="Protein tyrosine phosphatase superfamily"/>
    <property type="match status" value="1"/>
</dbReference>
<feature type="compositionally biased region" description="Basic and acidic residues" evidence="1">
    <location>
        <begin position="154"/>
        <end position="186"/>
    </location>
</feature>
<evidence type="ECO:0000259" key="3">
    <source>
        <dbReference type="Pfam" id="PF17184"/>
    </source>
</evidence>
<feature type="compositionally biased region" description="Basic and acidic residues" evidence="1">
    <location>
        <begin position="457"/>
        <end position="469"/>
    </location>
</feature>
<feature type="compositionally biased region" description="Basic and acidic residues" evidence="1">
    <location>
        <begin position="599"/>
        <end position="613"/>
    </location>
</feature>
<sequence length="806" mass="87547">MQAEDGPENLSIYKLSRLIKREQNDLYNSLRSIYADSLFVSEIRRLYPSLPLLANLRCGIWYSPHFDGSCYFKSTDGHTGNWSFSCTRLNIHVAELAARHGGCIIVDATRRGKRYPDSLSKTVPIWCCVLNRALEEIRREEGRGSEAKAGPKGLAERGLIRESGESEELRRDTGGRRRSLREDEGGVRSQNDESGGQSEANESAAAGFVVSLGGPATTNTDRDRCLQFGSQQDNSRGRGQDHKKQQDDAGEDVSLAVLSDKNLEGSELEAGSEGGIASGAVETETETGEEAEKVEDWMTLRLPLWLSPTEKAAIESRVEGWVEILKTSGADLRPLAGALRKPLRPLWVSQRTVIWLNEVADVSTLPFTPVICLSSSDPVALPGHVAGGGSGWSYVPGAGDDEESWSRGLSPAAFWRNVHHILDAGPSGCKGAVARLVEEERVRVALRSTGFGPVAESAREGHRAERKLDGTGGERVPDGSHGDPYGGNSIGREGREGTRRVPDRKNGVAGTEESTGEVERLSDEPGGRSTEASRNERAAPSVRGESAEDDVSTERGPSQNAGRTGSAAEAESVLSRSDGVLTESVGSYELSAGHRFPRPSRDEAHADDERRGGAVECYPYDDRGMRQSDGIGRGELGEAVEGSCGRLSFIGSTGLAVGGAACCEDPEVWRFVDAILDCSPAPHRGCAERKGQYVHLPIQGSKFDRRSLERHLPDAVRFCRTQFDVQNKVIIVCKDGYDVSVCVCLAVLLSCFDTRGNYARDCELRHVTKSMVRQGLAFLSSYYSDARPSRGNLKQVFHFVNESTDL</sequence>
<feature type="domain" description="Rit1 N-terminal" evidence="3">
    <location>
        <begin position="19"/>
        <end position="140"/>
    </location>
</feature>
<dbReference type="InterPro" id="IPR029021">
    <property type="entry name" value="Prot-tyrosine_phosphatase-like"/>
</dbReference>
<name>A0A1Y1HXV4_KLENI</name>
<dbReference type="OrthoDB" id="45256at2759"/>
<dbReference type="Proteomes" id="UP000054558">
    <property type="component" value="Unassembled WGS sequence"/>
</dbReference>
<dbReference type="InterPro" id="IPR033421">
    <property type="entry name" value="Rit1_DUSP-like"/>
</dbReference>
<feature type="domain" description="Rit1 N-terminal" evidence="3">
    <location>
        <begin position="290"/>
        <end position="438"/>
    </location>
</feature>
<dbReference type="GO" id="GO:0043399">
    <property type="term" value="F:tRNA adenosine(64)-2'-O-ribosylphosphate transferase activity"/>
    <property type="evidence" value="ECO:0007669"/>
    <property type="project" value="InterPro"/>
</dbReference>
<dbReference type="SUPFAM" id="SSF52799">
    <property type="entry name" value="(Phosphotyrosine protein) phosphatases II"/>
    <property type="match status" value="1"/>
</dbReference>
<dbReference type="PANTHER" id="PTHR31811:SF0">
    <property type="entry name" value="TRNA A64-2'-O-RIBOSYLPHOSPHATE TRANSFERASE"/>
    <property type="match status" value="1"/>
</dbReference>
<feature type="compositionally biased region" description="Basic and acidic residues" evidence="1">
    <location>
        <begin position="235"/>
        <end position="247"/>
    </location>
</feature>
<dbReference type="GO" id="GO:0016763">
    <property type="term" value="F:pentosyltransferase activity"/>
    <property type="evidence" value="ECO:0000318"/>
    <property type="project" value="GO_Central"/>
</dbReference>
<dbReference type="InterPro" id="IPR033449">
    <property type="entry name" value="Rit1_N"/>
</dbReference>
<dbReference type="InterPro" id="IPR007306">
    <property type="entry name" value="Rit1"/>
</dbReference>
<feature type="region of interest" description="Disordered" evidence="1">
    <location>
        <begin position="265"/>
        <end position="292"/>
    </location>
</feature>
<dbReference type="EMBL" id="DF237009">
    <property type="protein sequence ID" value="GAQ80688.1"/>
    <property type="molecule type" value="Genomic_DNA"/>
</dbReference>
<organism evidence="4 5">
    <name type="scientific">Klebsormidium nitens</name>
    <name type="common">Green alga</name>
    <name type="synonym">Ulothrix nitens</name>
    <dbReference type="NCBI Taxonomy" id="105231"/>
    <lineage>
        <taxon>Eukaryota</taxon>
        <taxon>Viridiplantae</taxon>
        <taxon>Streptophyta</taxon>
        <taxon>Klebsormidiophyceae</taxon>
        <taxon>Klebsormidiales</taxon>
        <taxon>Klebsormidiaceae</taxon>
        <taxon>Klebsormidium</taxon>
    </lineage>
</organism>
<keyword evidence="5" id="KW-1185">Reference proteome</keyword>
<accession>A0A1Y1HXV4</accession>
<evidence type="ECO:0000256" key="1">
    <source>
        <dbReference type="SAM" id="MobiDB-lite"/>
    </source>
</evidence>
<gene>
    <name evidence="4" type="ORF">KFL_000600050</name>
</gene>